<sequence length="859" mass="100017">MDFLYRMHLVDFDPKDGRQIQANWDWIREAIRLSSASLYSEIEKIDYGSAPPPVKNKIRKYLLRGRYRSTPFGMWAGVGVGTWGVNTLAELPLCYSPIVEDGPISADVPFQEDKSYQAAPGLKVHGQEIHYWTYCPESEGWRISFLDKNPLLEILLAYFEKCHKLDFETFKTFFKTKNKEYLHRIWKMLLESGVVVSEDFVEVSSSRGDLGIDVMLVSKLSVNRAVQEKLEHLVTEIGNLFVPVESDYLGKFKAWFSHSFDDRFVPISLLAHQHEFFKPLFPIKPDSGSNAELMQQLWKQSRTFDLSTCFQDKQTDLDHLQIAFKVLGENEVFVENIVCNRPFAYSGRFSLAPSVKQFLIEKHGKSPSDAVLADIVFFESSKSNYIARHENIFRYTIYPFGPSGKNQCRLGTEDLLLGLRENRMVLYSQRLGTQVIPIVQHPINPEQISHPLSRMQWEIANQDQYRFLPYQDPAFQNSRYVPRLTWKGVILQGTRWILNSRDHKSKNELFEFLQNSGIACPVQAGHLDRELVVDWTDPIELGFLWEELRRLTEITLYECPWIQSSPFQADNGQQLYPQMVYFWRGKKKAETPLGFLNRIVDSDAGWIYARIGIKETYLIPFLAKALPQLIREIKSKFQLHRWYCLFYDSDVKEIRLRIHLADPDSLRHIRCELEDSLRKSGWVDSVQFGDYYPEFEKYSLANQGISCSESLFHLESEAIFLGDDCRNIPPILSWEPGRRLAWITNRYHCLIEMTGIQLEFFRYLRGLLKQIPSKERPRYRVTDLRPSRLDETLGIESFQAIGRSLASATPEELLRIIPNQLHMCCNRAFPLDTYLQERRVMYGIYGLLGKSLYCRSSTL</sequence>
<dbReference type="InterPro" id="IPR006827">
    <property type="entry name" value="Lant_deHydtase_N"/>
</dbReference>
<dbReference type="Pfam" id="PF04738">
    <property type="entry name" value="Lant_dehydr_N"/>
    <property type="match status" value="2"/>
</dbReference>
<comment type="caution">
    <text evidence="3">The sequence shown here is derived from an EMBL/GenBank/DDBJ whole genome shotgun (WGS) entry which is preliminary data.</text>
</comment>
<feature type="domain" description="Lantibiotic dehydratase N-terminal" evidence="1">
    <location>
        <begin position="345"/>
        <end position="541"/>
    </location>
</feature>
<feature type="domain" description="Thiopeptide-type bacteriocin biosynthesis" evidence="2">
    <location>
        <begin position="606"/>
        <end position="842"/>
    </location>
</feature>
<accession>A0ABS3C7L4</accession>
<organism evidence="3 4">
    <name type="scientific">Algoriphagus oliviformis</name>
    <dbReference type="NCBI Taxonomy" id="2811231"/>
    <lineage>
        <taxon>Bacteria</taxon>
        <taxon>Pseudomonadati</taxon>
        <taxon>Bacteroidota</taxon>
        <taxon>Cytophagia</taxon>
        <taxon>Cytophagales</taxon>
        <taxon>Cyclobacteriaceae</taxon>
        <taxon>Algoriphagus</taxon>
    </lineage>
</organism>
<evidence type="ECO:0000259" key="2">
    <source>
        <dbReference type="Pfam" id="PF14028"/>
    </source>
</evidence>
<dbReference type="Proteomes" id="UP000664317">
    <property type="component" value="Unassembled WGS sequence"/>
</dbReference>
<feature type="domain" description="Lantibiotic dehydratase N-terminal" evidence="1">
    <location>
        <begin position="26"/>
        <end position="86"/>
    </location>
</feature>
<gene>
    <name evidence="3" type="ORF">J0A68_19230</name>
</gene>
<name>A0ABS3C7L4_9BACT</name>
<evidence type="ECO:0000313" key="4">
    <source>
        <dbReference type="Proteomes" id="UP000664317"/>
    </source>
</evidence>
<reference evidence="3 4" key="1">
    <citation type="submission" date="2021-03" db="EMBL/GenBank/DDBJ databases">
        <title>novel species isolated from a fishpond in China.</title>
        <authorList>
            <person name="Lu H."/>
            <person name="Cai Z."/>
        </authorList>
    </citation>
    <scope>NUCLEOTIDE SEQUENCE [LARGE SCALE GENOMIC DNA]</scope>
    <source>
        <strain evidence="3 4">H41</strain>
    </source>
</reference>
<dbReference type="InterPro" id="IPR023809">
    <property type="entry name" value="Thiopep_bacteriocin_synth_dom"/>
</dbReference>
<proteinExistence type="predicted"/>
<protein>
    <submittedName>
        <fullName evidence="3">Lantibiotic dehydratase</fullName>
    </submittedName>
</protein>
<evidence type="ECO:0000259" key="1">
    <source>
        <dbReference type="Pfam" id="PF04738"/>
    </source>
</evidence>
<evidence type="ECO:0000313" key="3">
    <source>
        <dbReference type="EMBL" id="MBN7813096.1"/>
    </source>
</evidence>
<dbReference type="EMBL" id="JAFKCT010000010">
    <property type="protein sequence ID" value="MBN7813096.1"/>
    <property type="molecule type" value="Genomic_DNA"/>
</dbReference>
<keyword evidence="4" id="KW-1185">Reference proteome</keyword>
<dbReference type="Pfam" id="PF14028">
    <property type="entry name" value="Lant_dehydr_C"/>
    <property type="match status" value="1"/>
</dbReference>
<dbReference type="RefSeq" id="WP_206579873.1">
    <property type="nucleotide sequence ID" value="NZ_JAFKCT010000010.1"/>
</dbReference>